<feature type="transmembrane region" description="Helical" evidence="1">
    <location>
        <begin position="44"/>
        <end position="64"/>
    </location>
</feature>
<evidence type="ECO:0000313" key="3">
    <source>
        <dbReference type="Proteomes" id="UP000824469"/>
    </source>
</evidence>
<name>A0AA38C4I3_TAXCH</name>
<feature type="transmembrane region" description="Helical" evidence="1">
    <location>
        <begin position="99"/>
        <end position="119"/>
    </location>
</feature>
<keyword evidence="3" id="KW-1185">Reference proteome</keyword>
<feature type="transmembrane region" description="Helical" evidence="1">
    <location>
        <begin position="14"/>
        <end position="32"/>
    </location>
</feature>
<organism evidence="2 3">
    <name type="scientific">Taxus chinensis</name>
    <name type="common">Chinese yew</name>
    <name type="synonym">Taxus wallichiana var. chinensis</name>
    <dbReference type="NCBI Taxonomy" id="29808"/>
    <lineage>
        <taxon>Eukaryota</taxon>
        <taxon>Viridiplantae</taxon>
        <taxon>Streptophyta</taxon>
        <taxon>Embryophyta</taxon>
        <taxon>Tracheophyta</taxon>
        <taxon>Spermatophyta</taxon>
        <taxon>Pinopsida</taxon>
        <taxon>Pinidae</taxon>
        <taxon>Conifers II</taxon>
        <taxon>Cupressales</taxon>
        <taxon>Taxaceae</taxon>
        <taxon>Taxus</taxon>
    </lineage>
</organism>
<gene>
    <name evidence="2" type="ORF">KI387_040875</name>
</gene>
<evidence type="ECO:0000256" key="1">
    <source>
        <dbReference type="SAM" id="Phobius"/>
    </source>
</evidence>
<evidence type="ECO:0000313" key="2">
    <source>
        <dbReference type="EMBL" id="KAH9293925.1"/>
    </source>
</evidence>
<dbReference type="Proteomes" id="UP000824469">
    <property type="component" value="Unassembled WGS sequence"/>
</dbReference>
<comment type="caution">
    <text evidence="2">The sequence shown here is derived from an EMBL/GenBank/DDBJ whole genome shotgun (WGS) entry which is preliminary data.</text>
</comment>
<protein>
    <submittedName>
        <fullName evidence="2">Uncharacterized protein</fullName>
    </submittedName>
</protein>
<proteinExistence type="predicted"/>
<sequence>CIKEADMALSLREYVIHCGGIQMPVIGAILFGDLKDNNTLLCQNWWVVLIICAIVFTGMLVLLADECITQFNKAAQMNGPFRENFKLYLIHLKQLWKEIILISLYIVFSAVILNASYSLRGLCKP</sequence>
<accession>A0AA38C4I3</accession>
<keyword evidence="1" id="KW-0812">Transmembrane</keyword>
<feature type="non-terminal residue" evidence="2">
    <location>
        <position position="1"/>
    </location>
</feature>
<keyword evidence="1" id="KW-0472">Membrane</keyword>
<reference evidence="2 3" key="1">
    <citation type="journal article" date="2021" name="Nat. Plants">
        <title>The Taxus genome provides insights into paclitaxel biosynthesis.</title>
        <authorList>
            <person name="Xiong X."/>
            <person name="Gou J."/>
            <person name="Liao Q."/>
            <person name="Li Y."/>
            <person name="Zhou Q."/>
            <person name="Bi G."/>
            <person name="Li C."/>
            <person name="Du R."/>
            <person name="Wang X."/>
            <person name="Sun T."/>
            <person name="Guo L."/>
            <person name="Liang H."/>
            <person name="Lu P."/>
            <person name="Wu Y."/>
            <person name="Zhang Z."/>
            <person name="Ro D.K."/>
            <person name="Shang Y."/>
            <person name="Huang S."/>
            <person name="Yan J."/>
        </authorList>
    </citation>
    <scope>NUCLEOTIDE SEQUENCE [LARGE SCALE GENOMIC DNA]</scope>
    <source>
        <strain evidence="2">Ta-2019</strain>
    </source>
</reference>
<dbReference type="EMBL" id="JAHRHJ020000577">
    <property type="protein sequence ID" value="KAH9293925.1"/>
    <property type="molecule type" value="Genomic_DNA"/>
</dbReference>
<keyword evidence="1" id="KW-1133">Transmembrane helix</keyword>
<dbReference type="AlphaFoldDB" id="A0AA38C4I3"/>